<name>A0A177Y6L5_9NOCA</name>
<dbReference type="RefSeq" id="WP_068431644.1">
    <property type="nucleotide sequence ID" value="NZ_LVHI01000040.1"/>
</dbReference>
<protein>
    <recommendedName>
        <fullName evidence="1">NAD-dependent epimerase/dehydratase domain-containing protein</fullName>
    </recommendedName>
</protein>
<sequence length="354" mass="38002">MRVAITGATGNVGTTLLRRLAGEDVDVVGIARRRPPETDPYAGVQWHEIDLADADAENQLVPILTGVDAVIHLAIGFQPMRERDYLRRTNVGGTEAVANAVGRAEVGRLIHMSSSGVYSPGAYGRRVDETWPRGGVPSSTYSVDKAAAEQVLDRFETRGNGTTVVRLRPGLIGQYAFGSALLRYSLPDLVPSWVVDRVPVLPMDRSITIPAVSTSDVADAILAALTCPHSDAFNLSAPTPVRTADFEATLSAHAIPVPRVAMRAVAAATFTTRLQSVHPGWIDLAYETPLLDTRHAETVLKWAPTLDGPQVLAETIRGMRQGAAASSPPLRARTFLDRIGSALGRGPVSRRREP</sequence>
<evidence type="ECO:0000259" key="1">
    <source>
        <dbReference type="Pfam" id="PF01370"/>
    </source>
</evidence>
<dbReference type="Pfam" id="PF01370">
    <property type="entry name" value="Epimerase"/>
    <property type="match status" value="1"/>
</dbReference>
<proteinExistence type="predicted"/>
<dbReference type="InterPro" id="IPR001509">
    <property type="entry name" value="Epimerase_deHydtase"/>
</dbReference>
<dbReference type="PANTHER" id="PTHR43245">
    <property type="entry name" value="BIFUNCTIONAL POLYMYXIN RESISTANCE PROTEIN ARNA"/>
    <property type="match status" value="1"/>
</dbReference>
<dbReference type="InterPro" id="IPR036291">
    <property type="entry name" value="NAD(P)-bd_dom_sf"/>
</dbReference>
<reference evidence="2 3" key="1">
    <citation type="submission" date="2016-03" db="EMBL/GenBank/DDBJ databases">
        <title>Genome sequence of Rhodococcus kyotonensis KB10.</title>
        <authorList>
            <person name="Jeong H."/>
            <person name="Hong C.E."/>
            <person name="Jo S.H."/>
            <person name="Park J.M."/>
        </authorList>
    </citation>
    <scope>NUCLEOTIDE SEQUENCE [LARGE SCALE GENOMIC DNA]</scope>
    <source>
        <strain evidence="2 3">KB10</strain>
    </source>
</reference>
<accession>A0A177Y6L5</accession>
<keyword evidence="3" id="KW-1185">Reference proteome</keyword>
<dbReference type="InterPro" id="IPR050177">
    <property type="entry name" value="Lipid_A_modif_metabolic_enz"/>
</dbReference>
<evidence type="ECO:0000313" key="2">
    <source>
        <dbReference type="EMBL" id="OAK51146.1"/>
    </source>
</evidence>
<evidence type="ECO:0000313" key="3">
    <source>
        <dbReference type="Proteomes" id="UP000077519"/>
    </source>
</evidence>
<dbReference type="Proteomes" id="UP000077519">
    <property type="component" value="Unassembled WGS sequence"/>
</dbReference>
<dbReference type="Gene3D" id="3.40.50.720">
    <property type="entry name" value="NAD(P)-binding Rossmann-like Domain"/>
    <property type="match status" value="1"/>
</dbReference>
<dbReference type="EMBL" id="LVHI01000040">
    <property type="protein sequence ID" value="OAK51146.1"/>
    <property type="molecule type" value="Genomic_DNA"/>
</dbReference>
<organism evidence="2 3">
    <name type="scientific">Rhodococcoides kyotonense</name>
    <dbReference type="NCBI Taxonomy" id="398843"/>
    <lineage>
        <taxon>Bacteria</taxon>
        <taxon>Bacillati</taxon>
        <taxon>Actinomycetota</taxon>
        <taxon>Actinomycetes</taxon>
        <taxon>Mycobacteriales</taxon>
        <taxon>Nocardiaceae</taxon>
        <taxon>Rhodococcoides</taxon>
    </lineage>
</organism>
<dbReference type="SUPFAM" id="SSF51735">
    <property type="entry name" value="NAD(P)-binding Rossmann-fold domains"/>
    <property type="match status" value="1"/>
</dbReference>
<comment type="caution">
    <text evidence="2">The sequence shown here is derived from an EMBL/GenBank/DDBJ whole genome shotgun (WGS) entry which is preliminary data.</text>
</comment>
<gene>
    <name evidence="2" type="ORF">A3K89_13030</name>
</gene>
<feature type="domain" description="NAD-dependent epimerase/dehydratase" evidence="1">
    <location>
        <begin position="3"/>
        <end position="234"/>
    </location>
</feature>
<dbReference type="AlphaFoldDB" id="A0A177Y6L5"/>